<sequence length="215" mass="23018">MLNILWGAMLLIGIVYGAVTGNMNQVTDAALSSAKEAVSLCISMAGIVAMWVGIMEIAKASGLVDRLTKAMDPLLHFLFPEIPAGHRAMEFISANMIANFLGLGWAATPFGLKAMEKLAELEEERRRGKAPGPVRKAGCASNEMCTFLILNISSLQLIPVNIIAYRSQYGSPDPTAIVGPAIAATAVSTAVAVVFCKLMEQRKRTKRVLNRSQPG</sequence>
<evidence type="ECO:0000313" key="3">
    <source>
        <dbReference type="EMBL" id="HJC63185.1"/>
    </source>
</evidence>
<name>A0A9D2PNM7_9FIRM</name>
<dbReference type="EMBL" id="DWVZ01000079">
    <property type="protein sequence ID" value="HJC63185.1"/>
    <property type="molecule type" value="Genomic_DNA"/>
</dbReference>
<reference evidence="3" key="2">
    <citation type="submission" date="2021-04" db="EMBL/GenBank/DDBJ databases">
        <authorList>
            <person name="Gilroy R."/>
        </authorList>
    </citation>
    <scope>NUCLEOTIDE SEQUENCE</scope>
    <source>
        <strain evidence="3">ChiBcec2-3848</strain>
    </source>
</reference>
<keyword evidence="1" id="KW-0812">Transmembrane</keyword>
<evidence type="ECO:0000259" key="2">
    <source>
        <dbReference type="Pfam" id="PF07670"/>
    </source>
</evidence>
<feature type="transmembrane region" description="Helical" evidence="1">
    <location>
        <begin position="177"/>
        <end position="198"/>
    </location>
</feature>
<dbReference type="Pfam" id="PF07670">
    <property type="entry name" value="Gate"/>
    <property type="match status" value="1"/>
</dbReference>
<comment type="caution">
    <text evidence="3">The sequence shown here is derived from an EMBL/GenBank/DDBJ whole genome shotgun (WGS) entry which is preliminary data.</text>
</comment>
<gene>
    <name evidence="3" type="ORF">H9753_06150</name>
</gene>
<evidence type="ECO:0000313" key="4">
    <source>
        <dbReference type="Proteomes" id="UP000823886"/>
    </source>
</evidence>
<evidence type="ECO:0000256" key="1">
    <source>
        <dbReference type="SAM" id="Phobius"/>
    </source>
</evidence>
<accession>A0A9D2PNM7</accession>
<dbReference type="AlphaFoldDB" id="A0A9D2PNM7"/>
<keyword evidence="1" id="KW-0472">Membrane</keyword>
<feature type="transmembrane region" description="Helical" evidence="1">
    <location>
        <begin position="145"/>
        <end position="165"/>
    </location>
</feature>
<feature type="transmembrane region" description="Helical" evidence="1">
    <location>
        <begin position="37"/>
        <end position="58"/>
    </location>
</feature>
<organism evidence="3 4">
    <name type="scientific">Candidatus Blautia merdavium</name>
    <dbReference type="NCBI Taxonomy" id="2838494"/>
    <lineage>
        <taxon>Bacteria</taxon>
        <taxon>Bacillati</taxon>
        <taxon>Bacillota</taxon>
        <taxon>Clostridia</taxon>
        <taxon>Lachnospirales</taxon>
        <taxon>Lachnospiraceae</taxon>
        <taxon>Blautia</taxon>
    </lineage>
</organism>
<proteinExistence type="predicted"/>
<dbReference type="Proteomes" id="UP000823886">
    <property type="component" value="Unassembled WGS sequence"/>
</dbReference>
<reference evidence="3" key="1">
    <citation type="journal article" date="2021" name="PeerJ">
        <title>Extensive microbial diversity within the chicken gut microbiome revealed by metagenomics and culture.</title>
        <authorList>
            <person name="Gilroy R."/>
            <person name="Ravi A."/>
            <person name="Getino M."/>
            <person name="Pursley I."/>
            <person name="Horton D.L."/>
            <person name="Alikhan N.F."/>
            <person name="Baker D."/>
            <person name="Gharbi K."/>
            <person name="Hall N."/>
            <person name="Watson M."/>
            <person name="Adriaenssens E.M."/>
            <person name="Foster-Nyarko E."/>
            <person name="Jarju S."/>
            <person name="Secka A."/>
            <person name="Antonio M."/>
            <person name="Oren A."/>
            <person name="Chaudhuri R.R."/>
            <person name="La Ragione R."/>
            <person name="Hildebrand F."/>
            <person name="Pallen M.J."/>
        </authorList>
    </citation>
    <scope>NUCLEOTIDE SEQUENCE</scope>
    <source>
        <strain evidence="3">ChiBcec2-3848</strain>
    </source>
</reference>
<protein>
    <submittedName>
        <fullName evidence="3">Nucleoside recognition protein</fullName>
    </submittedName>
</protein>
<keyword evidence="1" id="KW-1133">Transmembrane helix</keyword>
<feature type="domain" description="Nucleoside transporter/FeoB GTPase Gate" evidence="2">
    <location>
        <begin position="42"/>
        <end position="160"/>
    </location>
</feature>
<dbReference type="InterPro" id="IPR011642">
    <property type="entry name" value="Gate_dom"/>
</dbReference>